<evidence type="ECO:0000256" key="2">
    <source>
        <dbReference type="SAM" id="Phobius"/>
    </source>
</evidence>
<accession>A0ABP0IJ55</accession>
<gene>
    <name evidence="3" type="ORF">CCMP2556_LOCUS6707</name>
</gene>
<evidence type="ECO:0000313" key="3">
    <source>
        <dbReference type="EMBL" id="CAK9002062.1"/>
    </source>
</evidence>
<keyword evidence="2" id="KW-1133">Transmembrane helix</keyword>
<name>A0ABP0IJ55_9DINO</name>
<keyword evidence="2" id="KW-0812">Transmembrane</keyword>
<evidence type="ECO:0000313" key="4">
    <source>
        <dbReference type="Proteomes" id="UP001642484"/>
    </source>
</evidence>
<evidence type="ECO:0000256" key="1">
    <source>
        <dbReference type="SAM" id="MobiDB-lite"/>
    </source>
</evidence>
<keyword evidence="4" id="KW-1185">Reference proteome</keyword>
<dbReference type="EMBL" id="CAXAMN010002914">
    <property type="protein sequence ID" value="CAK9002062.1"/>
    <property type="molecule type" value="Genomic_DNA"/>
</dbReference>
<reference evidence="3 4" key="1">
    <citation type="submission" date="2024-02" db="EMBL/GenBank/DDBJ databases">
        <authorList>
            <person name="Chen Y."/>
            <person name="Shah S."/>
            <person name="Dougan E. K."/>
            <person name="Thang M."/>
            <person name="Chan C."/>
        </authorList>
    </citation>
    <scope>NUCLEOTIDE SEQUENCE [LARGE SCALE GENOMIC DNA]</scope>
</reference>
<feature type="region of interest" description="Disordered" evidence="1">
    <location>
        <begin position="125"/>
        <end position="146"/>
    </location>
</feature>
<protein>
    <submittedName>
        <fullName evidence="3">Uncharacterized protein</fullName>
    </submittedName>
</protein>
<organism evidence="3 4">
    <name type="scientific">Durusdinium trenchii</name>
    <dbReference type="NCBI Taxonomy" id="1381693"/>
    <lineage>
        <taxon>Eukaryota</taxon>
        <taxon>Sar</taxon>
        <taxon>Alveolata</taxon>
        <taxon>Dinophyceae</taxon>
        <taxon>Suessiales</taxon>
        <taxon>Symbiodiniaceae</taxon>
        <taxon>Durusdinium</taxon>
    </lineage>
</organism>
<sequence length="169" mass="18591">MAVRRVSKVDDFFDASQCLEIVEKTVEEFDSDPSNTRALDSLDIFAGKGNFCAECQAGGKTSMTVDILHDKKNHDILTRTGFFYVLQCILTMVEYGMILCGPPCGLFVFLSASYHRRSMDFPYGDQSKPKIRGGKPAGDQPYRTSGCSAQTQDLLCDGTTSFIGAMDLP</sequence>
<keyword evidence="2" id="KW-0472">Membrane</keyword>
<feature type="transmembrane region" description="Helical" evidence="2">
    <location>
        <begin position="82"/>
        <end position="110"/>
    </location>
</feature>
<comment type="caution">
    <text evidence="3">The sequence shown here is derived from an EMBL/GenBank/DDBJ whole genome shotgun (WGS) entry which is preliminary data.</text>
</comment>
<proteinExistence type="predicted"/>
<dbReference type="Proteomes" id="UP001642484">
    <property type="component" value="Unassembled WGS sequence"/>
</dbReference>